<dbReference type="Proteomes" id="UP000095283">
    <property type="component" value="Unplaced"/>
</dbReference>
<accession>A0A1I7WS28</accession>
<dbReference type="AlphaFoldDB" id="A0A1I7WS28"/>
<name>A0A1I7WS28_HETBA</name>
<evidence type="ECO:0000313" key="2">
    <source>
        <dbReference type="WBParaSite" id="Hba_07891"/>
    </source>
</evidence>
<keyword evidence="1" id="KW-1185">Reference proteome</keyword>
<protein>
    <submittedName>
        <fullName evidence="2">DUF4102 domain-containing protein</fullName>
    </submittedName>
</protein>
<sequence length="24" mass="2808">MRIQTMGTIFKTKLRRDNGGAYSY</sequence>
<evidence type="ECO:0000313" key="1">
    <source>
        <dbReference type="Proteomes" id="UP000095283"/>
    </source>
</evidence>
<organism evidence="1 2">
    <name type="scientific">Heterorhabditis bacteriophora</name>
    <name type="common">Entomopathogenic nematode worm</name>
    <dbReference type="NCBI Taxonomy" id="37862"/>
    <lineage>
        <taxon>Eukaryota</taxon>
        <taxon>Metazoa</taxon>
        <taxon>Ecdysozoa</taxon>
        <taxon>Nematoda</taxon>
        <taxon>Chromadorea</taxon>
        <taxon>Rhabditida</taxon>
        <taxon>Rhabditina</taxon>
        <taxon>Rhabditomorpha</taxon>
        <taxon>Strongyloidea</taxon>
        <taxon>Heterorhabditidae</taxon>
        <taxon>Heterorhabditis</taxon>
    </lineage>
</organism>
<proteinExistence type="predicted"/>
<reference evidence="2" key="1">
    <citation type="submission" date="2016-11" db="UniProtKB">
        <authorList>
            <consortium name="WormBaseParasite"/>
        </authorList>
    </citation>
    <scope>IDENTIFICATION</scope>
</reference>
<dbReference type="WBParaSite" id="Hba_07891">
    <property type="protein sequence ID" value="Hba_07891"/>
    <property type="gene ID" value="Hba_07891"/>
</dbReference>